<proteinExistence type="predicted"/>
<dbReference type="PANTHER" id="PTHR30305">
    <property type="entry name" value="PROTEIN YJDM-RELATED"/>
    <property type="match status" value="1"/>
</dbReference>
<dbReference type="EMBL" id="JALMLT010000001">
    <property type="protein sequence ID" value="MDT8757801.1"/>
    <property type="molecule type" value="Genomic_DNA"/>
</dbReference>
<dbReference type="Pfam" id="PF07475">
    <property type="entry name" value="Hpr_kinase_C"/>
    <property type="match status" value="1"/>
</dbReference>
<evidence type="ECO:0000259" key="1">
    <source>
        <dbReference type="Pfam" id="PF07475"/>
    </source>
</evidence>
<organism evidence="2">
    <name type="scientific">Sphingomonas psychrotolerans</name>
    <dbReference type="NCBI Taxonomy" id="1327635"/>
    <lineage>
        <taxon>Bacteria</taxon>
        <taxon>Pseudomonadati</taxon>
        <taxon>Pseudomonadota</taxon>
        <taxon>Alphaproteobacteria</taxon>
        <taxon>Sphingomonadales</taxon>
        <taxon>Sphingomonadaceae</taxon>
        <taxon>Sphingomonas</taxon>
    </lineage>
</organism>
<dbReference type="InterPro" id="IPR011104">
    <property type="entry name" value="Hpr_kin/Pase_C"/>
</dbReference>
<dbReference type="SUPFAM" id="SSF53795">
    <property type="entry name" value="PEP carboxykinase-like"/>
    <property type="match status" value="1"/>
</dbReference>
<evidence type="ECO:0000313" key="2">
    <source>
        <dbReference type="EMBL" id="MDT8757801.1"/>
    </source>
</evidence>
<reference evidence="2" key="1">
    <citation type="submission" date="2022-04" db="EMBL/GenBank/DDBJ databases">
        <title>Tomato heritable bacteria conferring resistance against bacterial wilt.</title>
        <authorList>
            <person name="Yin J."/>
        </authorList>
    </citation>
    <scope>NUCLEOTIDE SEQUENCE</scope>
    <source>
        <strain evidence="2">Cra20</strain>
    </source>
</reference>
<name>A0ABU3N2T0_9SPHN</name>
<dbReference type="PANTHER" id="PTHR30305:SF1">
    <property type="entry name" value="HPR KINASE_PHOSPHORYLASE"/>
    <property type="match status" value="1"/>
</dbReference>
<protein>
    <submittedName>
        <fullName evidence="2">HPr kinase/phosphatase C-terminal domain-containing protein</fullName>
    </submittedName>
</protein>
<accession>A0ABU3N2T0</accession>
<dbReference type="GO" id="GO:0016301">
    <property type="term" value="F:kinase activity"/>
    <property type="evidence" value="ECO:0007669"/>
    <property type="project" value="UniProtKB-KW"/>
</dbReference>
<comment type="caution">
    <text evidence="2">The sequence shown here is derived from an EMBL/GenBank/DDBJ whole genome shotgun (WGS) entry which is preliminary data.</text>
</comment>
<dbReference type="Gene3D" id="3.40.50.300">
    <property type="entry name" value="P-loop containing nucleotide triphosphate hydrolases"/>
    <property type="match status" value="1"/>
</dbReference>
<keyword evidence="2" id="KW-0808">Transferase</keyword>
<sequence length="147" mass="15536">MPEIRLPEVSSETMQGACVAIGGRAVLIEGRSGEGKSDLALRLIDRGATLVSDGQVICQRHQGGLIACAPAHLAGRIEVRGLGIVEMPNVERVPVSLLIVILDAPPRFPEDARVRRIAGVDVPVLALAALEPSAPIKVELALKQAMR</sequence>
<keyword evidence="2" id="KW-0418">Kinase</keyword>
<dbReference type="InterPro" id="IPR027417">
    <property type="entry name" value="P-loop_NTPase"/>
</dbReference>
<dbReference type="CDD" id="cd01918">
    <property type="entry name" value="HprK_C"/>
    <property type="match status" value="1"/>
</dbReference>
<feature type="domain" description="HPr kinase/phosphorylase C-terminal" evidence="1">
    <location>
        <begin position="11"/>
        <end position="88"/>
    </location>
</feature>
<gene>
    <name evidence="2" type="ORF">MZO42_03745</name>
</gene>